<organism evidence="1 2">
    <name type="scientific">Actinoplanes utahensis</name>
    <dbReference type="NCBI Taxonomy" id="1869"/>
    <lineage>
        <taxon>Bacteria</taxon>
        <taxon>Bacillati</taxon>
        <taxon>Actinomycetota</taxon>
        <taxon>Actinomycetes</taxon>
        <taxon>Micromonosporales</taxon>
        <taxon>Micromonosporaceae</taxon>
        <taxon>Actinoplanes</taxon>
    </lineage>
</organism>
<dbReference type="Proteomes" id="UP000054537">
    <property type="component" value="Unassembled WGS sequence"/>
</dbReference>
<dbReference type="eggNOG" id="COG1680">
    <property type="taxonomic scope" value="Bacteria"/>
</dbReference>
<evidence type="ECO:0000313" key="1">
    <source>
        <dbReference type="EMBL" id="KHD78244.1"/>
    </source>
</evidence>
<evidence type="ECO:0008006" key="3">
    <source>
        <dbReference type="Google" id="ProtNLM"/>
    </source>
</evidence>
<comment type="caution">
    <text evidence="1">The sequence shown here is derived from an EMBL/GenBank/DDBJ whole genome shotgun (WGS) entry which is preliminary data.</text>
</comment>
<evidence type="ECO:0000313" key="2">
    <source>
        <dbReference type="Proteomes" id="UP000054537"/>
    </source>
</evidence>
<dbReference type="STRING" id="1869.MB27_06860"/>
<protein>
    <recommendedName>
        <fullName evidence="3">Beta-lactamase-related domain-containing protein</fullName>
    </recommendedName>
</protein>
<keyword evidence="2" id="KW-1185">Reference proteome</keyword>
<reference evidence="1 2" key="1">
    <citation type="submission" date="2014-10" db="EMBL/GenBank/DDBJ databases">
        <title>Draft genome sequence of Actinoplanes utahensis NRRL 12052.</title>
        <authorList>
            <person name="Velasco-Bucheli B."/>
            <person name="del Cerro C."/>
            <person name="Hormigo D."/>
            <person name="Garcia J.L."/>
            <person name="Acebal C."/>
            <person name="Arroyo M."/>
            <person name="de la Mata I."/>
        </authorList>
    </citation>
    <scope>NUCLEOTIDE SEQUENCE [LARGE SCALE GENOMIC DNA]</scope>
    <source>
        <strain evidence="1 2">NRRL 12052</strain>
    </source>
</reference>
<proteinExistence type="predicted"/>
<dbReference type="AlphaFoldDB" id="A0A0A6UUX5"/>
<name>A0A0A6UUX5_ACTUT</name>
<gene>
    <name evidence="1" type="ORF">MB27_06860</name>
</gene>
<sequence length="61" mass="6524">MGTLWGHDGTVWGAQTMVLATGDGRRQLSVAMNLVRWNRPGGAEHPIDAAPSSLYRTAMAS</sequence>
<dbReference type="EMBL" id="JRTT01000006">
    <property type="protein sequence ID" value="KHD78244.1"/>
    <property type="molecule type" value="Genomic_DNA"/>
</dbReference>
<accession>A0A0A6UUX5</accession>